<gene>
    <name evidence="6" type="ORF">LTR84_004311</name>
</gene>
<evidence type="ECO:0000313" key="6">
    <source>
        <dbReference type="EMBL" id="KAK5049382.1"/>
    </source>
</evidence>
<dbReference type="PANTHER" id="PTHR13675:SF1">
    <property type="entry name" value="SUCCINATE DEHYDROGENASE ASSEMBLY FACTOR 1, MITOCHONDRIAL"/>
    <property type="match status" value="1"/>
</dbReference>
<keyword evidence="2" id="KW-0496">Mitochondrion</keyword>
<keyword evidence="7" id="KW-1185">Reference proteome</keyword>
<comment type="similarity">
    <text evidence="4">Belongs to the complex I LYR family. SDHAF1 subfamily.</text>
</comment>
<dbReference type="Pfam" id="PF05347">
    <property type="entry name" value="Complex1_LYR"/>
    <property type="match status" value="1"/>
</dbReference>
<evidence type="ECO:0000256" key="2">
    <source>
        <dbReference type="ARBA" id="ARBA00023128"/>
    </source>
</evidence>
<dbReference type="GeneID" id="89972489"/>
<dbReference type="InterPro" id="IPR008011">
    <property type="entry name" value="Complex1_LYR_dom"/>
</dbReference>
<evidence type="ECO:0000313" key="7">
    <source>
        <dbReference type="Proteomes" id="UP001358417"/>
    </source>
</evidence>
<dbReference type="CDD" id="cd20268">
    <property type="entry name" value="Complex1_LYR_SDHAF1_LYRM8"/>
    <property type="match status" value="1"/>
</dbReference>
<dbReference type="PANTHER" id="PTHR13675">
    <property type="entry name" value="LYR MOTIF-CONTAINING PROTEIN 2"/>
    <property type="match status" value="1"/>
</dbReference>
<sequence length="79" mass="9310">MAVRLSGLQREVIKLYRRCLREAAKKPEATRQNFRNAAQREFRKNTKVDKKDFAAVETLLRMGYRKLDLYSSPGVRDIH</sequence>
<evidence type="ECO:0000259" key="5">
    <source>
        <dbReference type="Pfam" id="PF05347"/>
    </source>
</evidence>
<dbReference type="RefSeq" id="XP_064704427.1">
    <property type="nucleotide sequence ID" value="XM_064847888.1"/>
</dbReference>
<dbReference type="AlphaFoldDB" id="A0AAV9N4C3"/>
<reference evidence="6 7" key="1">
    <citation type="submission" date="2023-08" db="EMBL/GenBank/DDBJ databases">
        <title>Black Yeasts Isolated from many extreme environments.</title>
        <authorList>
            <person name="Coleine C."/>
            <person name="Stajich J.E."/>
            <person name="Selbmann L."/>
        </authorList>
    </citation>
    <scope>NUCLEOTIDE SEQUENCE [LARGE SCALE GENOMIC DNA]</scope>
    <source>
        <strain evidence="6 7">CCFEE 5792</strain>
    </source>
</reference>
<evidence type="ECO:0000256" key="3">
    <source>
        <dbReference type="ARBA" id="ARBA00023186"/>
    </source>
</evidence>
<dbReference type="Proteomes" id="UP001358417">
    <property type="component" value="Unassembled WGS sequence"/>
</dbReference>
<dbReference type="GO" id="GO:0005759">
    <property type="term" value="C:mitochondrial matrix"/>
    <property type="evidence" value="ECO:0007669"/>
    <property type="project" value="UniProtKB-SubCell"/>
</dbReference>
<accession>A0AAV9N4C3</accession>
<evidence type="ECO:0000256" key="1">
    <source>
        <dbReference type="ARBA" id="ARBA00004305"/>
    </source>
</evidence>
<organism evidence="6 7">
    <name type="scientific">Exophiala bonariae</name>
    <dbReference type="NCBI Taxonomy" id="1690606"/>
    <lineage>
        <taxon>Eukaryota</taxon>
        <taxon>Fungi</taxon>
        <taxon>Dikarya</taxon>
        <taxon>Ascomycota</taxon>
        <taxon>Pezizomycotina</taxon>
        <taxon>Eurotiomycetes</taxon>
        <taxon>Chaetothyriomycetidae</taxon>
        <taxon>Chaetothyriales</taxon>
        <taxon>Herpotrichiellaceae</taxon>
        <taxon>Exophiala</taxon>
    </lineage>
</organism>
<comment type="subcellular location">
    <subcellularLocation>
        <location evidence="1">Mitochondrion matrix</location>
    </subcellularLocation>
</comment>
<comment type="caution">
    <text evidence="6">The sequence shown here is derived from an EMBL/GenBank/DDBJ whole genome shotgun (WGS) entry which is preliminary data.</text>
</comment>
<dbReference type="GO" id="GO:0034553">
    <property type="term" value="P:mitochondrial respiratory chain complex II assembly"/>
    <property type="evidence" value="ECO:0007669"/>
    <property type="project" value="InterPro"/>
</dbReference>
<keyword evidence="3" id="KW-0143">Chaperone</keyword>
<evidence type="ECO:0000256" key="4">
    <source>
        <dbReference type="ARBA" id="ARBA00025715"/>
    </source>
</evidence>
<proteinExistence type="inferred from homology"/>
<dbReference type="EMBL" id="JAVRRD010000019">
    <property type="protein sequence ID" value="KAK5049382.1"/>
    <property type="molecule type" value="Genomic_DNA"/>
</dbReference>
<feature type="domain" description="Complex 1 LYR protein" evidence="5">
    <location>
        <begin position="10"/>
        <end position="68"/>
    </location>
</feature>
<dbReference type="InterPro" id="IPR045295">
    <property type="entry name" value="Complex1_LYR_SDHAF1_LYRM8"/>
</dbReference>
<name>A0AAV9N4C3_9EURO</name>
<protein>
    <recommendedName>
        <fullName evidence="5">Complex 1 LYR protein domain-containing protein</fullName>
    </recommendedName>
</protein>